<proteinExistence type="predicted"/>
<sequence length="389" mass="45772">MGNSNKSETQLYENLPNDSKIDSTRFDKPFDELLKKIAEEFKNLNINVIASEYEEILSEFYELSRPFRANSVKYNEILENLITTLCGIYNIRLNVLYVNVHKYSTSQWGNVYWKFLHLTSILLSYAFELKHIDNYLNFSLIVYNIDSILPCSMCINHYKQIKQSDNVRAAIKSIAFGSVVVGLQTFHNLITINVDSTLEYTNRPKRPMFYIQNFAATYKCISISEENIRKSSTYMKTKLDWQPKTHSFITNLLATYLNSNYTRVSSLLKRVVYTNDVNFMGIDFGEQYLPTLIFRKEDIYFMDLTKKQILYCLMNVILLQFQHTNITTEELQKLEHFHQEILKFYEDNPKIIKNVLELNMPTQMSASNREYILNKLNDIQTKLQKNTNS</sequence>
<feature type="domain" description="ERV/ALR sulfhydryl oxidase" evidence="8">
    <location>
        <begin position="101"/>
        <end position="210"/>
    </location>
</feature>
<keyword evidence="3 7" id="KW-0274">FAD</keyword>
<dbReference type="SUPFAM" id="SSF69000">
    <property type="entry name" value="FAD-dependent thiol oxidase"/>
    <property type="match status" value="1"/>
</dbReference>
<keyword evidence="2 7" id="KW-0285">Flavoprotein</keyword>
<dbReference type="EC" id="1.8.3.2" evidence="7"/>
<keyword evidence="5" id="KW-1015">Disulfide bond</keyword>
<dbReference type="PROSITE" id="PS51324">
    <property type="entry name" value="ERV_ALR"/>
    <property type="match status" value="1"/>
</dbReference>
<dbReference type="GO" id="GO:0016972">
    <property type="term" value="F:thiol oxidase activity"/>
    <property type="evidence" value="ECO:0007669"/>
    <property type="project" value="UniProtKB-EC"/>
</dbReference>
<accession>A0A2H4UXD6</accession>
<comment type="cofactor">
    <cofactor evidence="1 7">
        <name>FAD</name>
        <dbReference type="ChEBI" id="CHEBI:57692"/>
    </cofactor>
</comment>
<dbReference type="Proteomes" id="UP000290195">
    <property type="component" value="Segment"/>
</dbReference>
<dbReference type="InterPro" id="IPR017905">
    <property type="entry name" value="ERV/ALR_sulphydryl_oxidase"/>
</dbReference>
<evidence type="ECO:0000313" key="10">
    <source>
        <dbReference type="Proteomes" id="UP000290195"/>
    </source>
</evidence>
<evidence type="ECO:0000259" key="8">
    <source>
        <dbReference type="PROSITE" id="PS51324"/>
    </source>
</evidence>
<keyword evidence="10" id="KW-1185">Reference proteome</keyword>
<evidence type="ECO:0000256" key="6">
    <source>
        <dbReference type="ARBA" id="ARBA00048864"/>
    </source>
</evidence>
<dbReference type="InterPro" id="IPR036774">
    <property type="entry name" value="ERV/ALR_sulphydryl_oxid_sf"/>
</dbReference>
<dbReference type="Gene3D" id="1.20.120.310">
    <property type="entry name" value="ERV/ALR sulfhydryl oxidase domain"/>
    <property type="match status" value="1"/>
</dbReference>
<dbReference type="EMBL" id="MF966379">
    <property type="protein sequence ID" value="ATZ81568.1"/>
    <property type="molecule type" value="Genomic_DNA"/>
</dbReference>
<evidence type="ECO:0000256" key="2">
    <source>
        <dbReference type="ARBA" id="ARBA00022630"/>
    </source>
</evidence>
<gene>
    <name evidence="9" type="ORF">DiNV_CH01M_ORF80</name>
</gene>
<evidence type="ECO:0000256" key="1">
    <source>
        <dbReference type="ARBA" id="ARBA00001974"/>
    </source>
</evidence>
<evidence type="ECO:0000256" key="5">
    <source>
        <dbReference type="ARBA" id="ARBA00023157"/>
    </source>
</evidence>
<evidence type="ECO:0000313" key="9">
    <source>
        <dbReference type="EMBL" id="ATZ81568.1"/>
    </source>
</evidence>
<keyword evidence="4 7" id="KW-0560">Oxidoreductase</keyword>
<reference evidence="9" key="1">
    <citation type="journal article" date="2018" name="Infect. Genet. Evol.">
        <title>The dynamic evolution of Drosophila innubila Nudivirus.</title>
        <authorList>
            <person name="Hill T."/>
            <person name="Unckless R.L."/>
        </authorList>
    </citation>
    <scope>NUCLEOTIDE SEQUENCE [LARGE SCALE GENOMIC DNA]</scope>
    <source>
        <strain evidence="9">DiNV_CH01M</strain>
    </source>
</reference>
<protein>
    <recommendedName>
        <fullName evidence="7">Sulfhydryl oxidase</fullName>
        <ecNumber evidence="7">1.8.3.2</ecNumber>
    </recommendedName>
</protein>
<organism evidence="9">
    <name type="scientific">Drosophila innubila nudivirus</name>
    <dbReference type="NCBI Taxonomy" id="2057187"/>
    <lineage>
        <taxon>Viruses</taxon>
        <taxon>Viruses incertae sedis</taxon>
        <taxon>Naldaviricetes</taxon>
        <taxon>Lefavirales</taxon>
        <taxon>Nudiviridae</taxon>
        <taxon>Alphanudivirus</taxon>
        <taxon>Alphanudivirus droinnubilae</taxon>
    </lineage>
</organism>
<evidence type="ECO:0000256" key="7">
    <source>
        <dbReference type="RuleBase" id="RU371123"/>
    </source>
</evidence>
<evidence type="ECO:0000256" key="3">
    <source>
        <dbReference type="ARBA" id="ARBA00022827"/>
    </source>
</evidence>
<dbReference type="OrthoDB" id="9915at10239"/>
<name>A0A2H4UXD6_9VIRU</name>
<comment type="catalytic activity">
    <reaction evidence="6 7">
        <text>2 R'C(R)SH + O2 = R'C(R)S-S(R)CR' + H2O2</text>
        <dbReference type="Rhea" id="RHEA:17357"/>
        <dbReference type="ChEBI" id="CHEBI:15379"/>
        <dbReference type="ChEBI" id="CHEBI:16240"/>
        <dbReference type="ChEBI" id="CHEBI:16520"/>
        <dbReference type="ChEBI" id="CHEBI:17412"/>
        <dbReference type="EC" id="1.8.3.2"/>
    </reaction>
</comment>
<evidence type="ECO:0000256" key="4">
    <source>
        <dbReference type="ARBA" id="ARBA00023002"/>
    </source>
</evidence>